<keyword evidence="3 5" id="KW-0238">DNA-binding</keyword>
<sequence length="287" mass="32814">MIPLKTAHTNFVEHLQKNKRSDATIIAYGKDIEQLSEFLYKKGRNLVHEVTLEDLKDFMKKLLNESFTLKTISRKTNSTKTFFKYLKVEGYIETDPATDLTHPKISPKAPRILSKVEYRALRDACKNDKRTLAIVELLLQTGIRIGELAKLRTEDVAFGNPGSLKVPPLGTHLGREVPLNQAAQKAIKDYLDIRGEVKSGHLFTTKNSNPLLVRNIRATIDRYYRLGGIEHAKVNDLRHTFVAHHLREGARLDLISKLAGHKRISTTEKYLEYIERSEEEKTELSEL</sequence>
<proteinExistence type="inferred from homology"/>
<evidence type="ECO:0000256" key="5">
    <source>
        <dbReference type="PROSITE-ProRule" id="PRU01248"/>
    </source>
</evidence>
<gene>
    <name evidence="8" type="ORF">A3A78_01950</name>
</gene>
<feature type="domain" description="Tyr recombinase" evidence="6">
    <location>
        <begin position="108"/>
        <end position="286"/>
    </location>
</feature>
<dbReference type="PANTHER" id="PTHR30349">
    <property type="entry name" value="PHAGE INTEGRASE-RELATED"/>
    <property type="match status" value="1"/>
</dbReference>
<dbReference type="InterPro" id="IPR002104">
    <property type="entry name" value="Integrase_catalytic"/>
</dbReference>
<dbReference type="PANTHER" id="PTHR30349:SF41">
    <property type="entry name" value="INTEGRASE_RECOMBINASE PROTEIN MJ0367-RELATED"/>
    <property type="match status" value="1"/>
</dbReference>
<reference evidence="8 9" key="1">
    <citation type="journal article" date="2016" name="Nat. Commun.">
        <title>Thousands of microbial genomes shed light on interconnected biogeochemical processes in an aquifer system.</title>
        <authorList>
            <person name="Anantharaman K."/>
            <person name="Brown C.T."/>
            <person name="Hug L.A."/>
            <person name="Sharon I."/>
            <person name="Castelle C.J."/>
            <person name="Probst A.J."/>
            <person name="Thomas B.C."/>
            <person name="Singh A."/>
            <person name="Wilkins M.J."/>
            <person name="Karaoz U."/>
            <person name="Brodie E.L."/>
            <person name="Williams K.H."/>
            <person name="Hubbard S.S."/>
            <person name="Banfield J.F."/>
        </authorList>
    </citation>
    <scope>NUCLEOTIDE SEQUENCE [LARGE SCALE GENOMIC DNA]</scope>
</reference>
<dbReference type="PROSITE" id="PS51900">
    <property type="entry name" value="CB"/>
    <property type="match status" value="1"/>
</dbReference>
<evidence type="ECO:0000259" key="7">
    <source>
        <dbReference type="PROSITE" id="PS51900"/>
    </source>
</evidence>
<dbReference type="InterPro" id="IPR010998">
    <property type="entry name" value="Integrase_recombinase_N"/>
</dbReference>
<dbReference type="InterPro" id="IPR013762">
    <property type="entry name" value="Integrase-like_cat_sf"/>
</dbReference>
<dbReference type="Pfam" id="PF00589">
    <property type="entry name" value="Phage_integrase"/>
    <property type="match status" value="1"/>
</dbReference>
<accession>A0A1F4VFP8</accession>
<protein>
    <recommendedName>
        <fullName evidence="10">Integrase</fullName>
    </recommendedName>
</protein>
<evidence type="ECO:0008006" key="10">
    <source>
        <dbReference type="Google" id="ProtNLM"/>
    </source>
</evidence>
<dbReference type="CDD" id="cd00397">
    <property type="entry name" value="DNA_BRE_C"/>
    <property type="match status" value="1"/>
</dbReference>
<dbReference type="InterPro" id="IPR011010">
    <property type="entry name" value="DNA_brk_join_enz"/>
</dbReference>
<keyword evidence="4" id="KW-0233">DNA recombination</keyword>
<evidence type="ECO:0000313" key="9">
    <source>
        <dbReference type="Proteomes" id="UP000176504"/>
    </source>
</evidence>
<evidence type="ECO:0000256" key="1">
    <source>
        <dbReference type="ARBA" id="ARBA00008857"/>
    </source>
</evidence>
<dbReference type="EMBL" id="MEVI01000001">
    <property type="protein sequence ID" value="OGC55780.1"/>
    <property type="molecule type" value="Genomic_DNA"/>
</dbReference>
<evidence type="ECO:0000259" key="6">
    <source>
        <dbReference type="PROSITE" id="PS51898"/>
    </source>
</evidence>
<comment type="similarity">
    <text evidence="1">Belongs to the 'phage' integrase family.</text>
</comment>
<dbReference type="Proteomes" id="UP000176504">
    <property type="component" value="Unassembled WGS sequence"/>
</dbReference>
<dbReference type="GO" id="GO:0015074">
    <property type="term" value="P:DNA integration"/>
    <property type="evidence" value="ECO:0007669"/>
    <property type="project" value="UniProtKB-KW"/>
</dbReference>
<dbReference type="Gene3D" id="1.10.150.130">
    <property type="match status" value="1"/>
</dbReference>
<dbReference type="GO" id="GO:0006310">
    <property type="term" value="P:DNA recombination"/>
    <property type="evidence" value="ECO:0007669"/>
    <property type="project" value="UniProtKB-KW"/>
</dbReference>
<organism evidence="8 9">
    <name type="scientific">candidate division WWE3 bacterium RIFCSPLOWO2_01_FULL_41_18</name>
    <dbReference type="NCBI Taxonomy" id="1802625"/>
    <lineage>
        <taxon>Bacteria</taxon>
        <taxon>Katanobacteria</taxon>
    </lineage>
</organism>
<comment type="caution">
    <text evidence="8">The sequence shown here is derived from an EMBL/GenBank/DDBJ whole genome shotgun (WGS) entry which is preliminary data.</text>
</comment>
<dbReference type="PROSITE" id="PS51898">
    <property type="entry name" value="TYR_RECOMBINASE"/>
    <property type="match status" value="1"/>
</dbReference>
<dbReference type="GO" id="GO:0003677">
    <property type="term" value="F:DNA binding"/>
    <property type="evidence" value="ECO:0007669"/>
    <property type="project" value="UniProtKB-UniRule"/>
</dbReference>
<dbReference type="InterPro" id="IPR004107">
    <property type="entry name" value="Integrase_SAM-like_N"/>
</dbReference>
<dbReference type="Gene3D" id="1.10.443.10">
    <property type="entry name" value="Intergrase catalytic core"/>
    <property type="match status" value="1"/>
</dbReference>
<evidence type="ECO:0000256" key="2">
    <source>
        <dbReference type="ARBA" id="ARBA00022908"/>
    </source>
</evidence>
<evidence type="ECO:0000313" key="8">
    <source>
        <dbReference type="EMBL" id="OGC55780.1"/>
    </source>
</evidence>
<dbReference type="AlphaFoldDB" id="A0A1F4VFP8"/>
<dbReference type="InterPro" id="IPR050090">
    <property type="entry name" value="Tyrosine_recombinase_XerCD"/>
</dbReference>
<keyword evidence="2" id="KW-0229">DNA integration</keyword>
<dbReference type="InterPro" id="IPR044068">
    <property type="entry name" value="CB"/>
</dbReference>
<dbReference type="Pfam" id="PF02899">
    <property type="entry name" value="Phage_int_SAM_1"/>
    <property type="match status" value="1"/>
</dbReference>
<name>A0A1F4VFP8_UNCKA</name>
<evidence type="ECO:0000256" key="3">
    <source>
        <dbReference type="ARBA" id="ARBA00023125"/>
    </source>
</evidence>
<dbReference type="SUPFAM" id="SSF56349">
    <property type="entry name" value="DNA breaking-rejoining enzymes"/>
    <property type="match status" value="1"/>
</dbReference>
<feature type="domain" description="Core-binding (CB)" evidence="7">
    <location>
        <begin position="2"/>
        <end position="87"/>
    </location>
</feature>
<evidence type="ECO:0000256" key="4">
    <source>
        <dbReference type="ARBA" id="ARBA00023172"/>
    </source>
</evidence>